<dbReference type="InterPro" id="IPR029063">
    <property type="entry name" value="SAM-dependent_MTases_sf"/>
</dbReference>
<dbReference type="EMBL" id="ML993589">
    <property type="protein sequence ID" value="KAF2169067.1"/>
    <property type="molecule type" value="Genomic_DNA"/>
</dbReference>
<evidence type="ECO:0008006" key="3">
    <source>
        <dbReference type="Google" id="ProtNLM"/>
    </source>
</evidence>
<protein>
    <recommendedName>
        <fullName evidence="3">Methyltransferase domain-containing protein</fullName>
    </recommendedName>
</protein>
<dbReference type="AlphaFoldDB" id="A0A6A6CP69"/>
<dbReference type="SUPFAM" id="SSF53335">
    <property type="entry name" value="S-adenosyl-L-methionine-dependent methyltransferases"/>
    <property type="match status" value="1"/>
</dbReference>
<dbReference type="PANTHER" id="PTHR43591:SF96">
    <property type="entry name" value="PUTATIVE-RELATED"/>
    <property type="match status" value="1"/>
</dbReference>
<evidence type="ECO:0000313" key="2">
    <source>
        <dbReference type="Proteomes" id="UP000799537"/>
    </source>
</evidence>
<dbReference type="Pfam" id="PF13489">
    <property type="entry name" value="Methyltransf_23"/>
    <property type="match status" value="1"/>
</dbReference>
<keyword evidence="2" id="KW-1185">Reference proteome</keyword>
<reference evidence="1" key="1">
    <citation type="journal article" date="2020" name="Stud. Mycol.">
        <title>101 Dothideomycetes genomes: a test case for predicting lifestyles and emergence of pathogens.</title>
        <authorList>
            <person name="Haridas S."/>
            <person name="Albert R."/>
            <person name="Binder M."/>
            <person name="Bloem J."/>
            <person name="Labutti K."/>
            <person name="Salamov A."/>
            <person name="Andreopoulos B."/>
            <person name="Baker S."/>
            <person name="Barry K."/>
            <person name="Bills G."/>
            <person name="Bluhm B."/>
            <person name="Cannon C."/>
            <person name="Castanera R."/>
            <person name="Culley D."/>
            <person name="Daum C."/>
            <person name="Ezra D."/>
            <person name="Gonzalez J."/>
            <person name="Henrissat B."/>
            <person name="Kuo A."/>
            <person name="Liang C."/>
            <person name="Lipzen A."/>
            <person name="Lutzoni F."/>
            <person name="Magnuson J."/>
            <person name="Mondo S."/>
            <person name="Nolan M."/>
            <person name="Ohm R."/>
            <person name="Pangilinan J."/>
            <person name="Park H.-J."/>
            <person name="Ramirez L."/>
            <person name="Alfaro M."/>
            <person name="Sun H."/>
            <person name="Tritt A."/>
            <person name="Yoshinaga Y."/>
            <person name="Zwiers L.-H."/>
            <person name="Turgeon B."/>
            <person name="Goodwin S."/>
            <person name="Spatafora J."/>
            <person name="Crous P."/>
            <person name="Grigoriev I."/>
        </authorList>
    </citation>
    <scope>NUCLEOTIDE SEQUENCE</scope>
    <source>
        <strain evidence="1">ATCC 36951</strain>
    </source>
</reference>
<dbReference type="Gene3D" id="3.40.50.150">
    <property type="entry name" value="Vaccinia Virus protein VP39"/>
    <property type="match status" value="1"/>
</dbReference>
<dbReference type="PANTHER" id="PTHR43591">
    <property type="entry name" value="METHYLTRANSFERASE"/>
    <property type="match status" value="1"/>
</dbReference>
<dbReference type="Proteomes" id="UP000799537">
    <property type="component" value="Unassembled WGS sequence"/>
</dbReference>
<gene>
    <name evidence="1" type="ORF">M409DRAFT_65361</name>
</gene>
<name>A0A6A6CP69_ZASCE</name>
<dbReference type="RefSeq" id="XP_033669956.1">
    <property type="nucleotide sequence ID" value="XM_033816473.1"/>
</dbReference>
<dbReference type="OrthoDB" id="417697at2759"/>
<proteinExistence type="predicted"/>
<dbReference type="CDD" id="cd02440">
    <property type="entry name" value="AdoMet_MTases"/>
    <property type="match status" value="1"/>
</dbReference>
<dbReference type="GeneID" id="54569745"/>
<organism evidence="1 2">
    <name type="scientific">Zasmidium cellare ATCC 36951</name>
    <dbReference type="NCBI Taxonomy" id="1080233"/>
    <lineage>
        <taxon>Eukaryota</taxon>
        <taxon>Fungi</taxon>
        <taxon>Dikarya</taxon>
        <taxon>Ascomycota</taxon>
        <taxon>Pezizomycotina</taxon>
        <taxon>Dothideomycetes</taxon>
        <taxon>Dothideomycetidae</taxon>
        <taxon>Mycosphaerellales</taxon>
        <taxon>Mycosphaerellaceae</taxon>
        <taxon>Zasmidium</taxon>
    </lineage>
</organism>
<evidence type="ECO:0000313" key="1">
    <source>
        <dbReference type="EMBL" id="KAF2169067.1"/>
    </source>
</evidence>
<sequence>MSTSSTDKEGYPFNRDAFASTRLNLQHQLFICSTGYHLHSKVAVPQNALVADIGCGTGIWSLEVAKQLPVGSKLEAYDLSLAQTPPTQWWPSNVTFSQMDIFADIPQHLQGRYDVVNIRLFMCVVQSGDPMPLLRNLMKLLKPGGYLQWQEYDPSTDKVVCADPNTSAPKLDILRAAIRGPAGNQAHILKDHWVPNLHTRFSEAGGALMAHEKVWTPNEYVTIKQDVTFLAVREWIANMRVKEPGSEGATKLEKMVADVEEECWKLQRGTFADSEIVTWVVRKN</sequence>
<accession>A0A6A6CP69</accession>